<sequence>MTLVNEQTYYIAKPDVYLRAGPGSGAKENHLLLGDWLRYLGDTHGDWVKVRCRGDTGWLKEDQVTPTRALEVNFVDIGQGDGCHIVTPDDDIILIDAGEDDNMYRFLCWRYNLRSRNVARAPDFDPAKPAREPWKIDHVVISHPDADHYYGLRHIFDDPKLSFGAVYHNGVVERPSETEDPNLEYPDDLGGYASAGGQKYLWDVVQDTARMQALNDAHPTTRKYYLSTIRACLENSPAATIMALGTRLDDLSTPRFMPSFGPGNGLSLQILGPLREDVSHAGQTREGLRKLGNEGVTKNGHSVILRLVHGKLTMMLGGDLNTQAQDFLLQSYTDVPALASDLENLIDRIEAKGNTASPAELQALQNAKTDIADIITQARGVFRCDVAKACHHGSHHFSDTFLQCLDATATVISSGDAESYAHPRPDALGAFGKYGRGRRPLIFSTELARSTREFTPVIKFLTTIEKYLADIAAASSEAEKKRLTSAIEARKDRNVAVYGMITLRALGDQVILAQKLEEPAGSGAKWDIHQLVYNDKLGEFRS</sequence>
<dbReference type="InterPro" id="IPR052159">
    <property type="entry name" value="Competence_DNA_uptake"/>
</dbReference>
<dbReference type="AlphaFoldDB" id="A0A1Y5S2Z9"/>
<feature type="domain" description="Metallo-beta-lactamase" evidence="1">
    <location>
        <begin position="84"/>
        <end position="161"/>
    </location>
</feature>
<reference evidence="2 3" key="1">
    <citation type="submission" date="2017-03" db="EMBL/GenBank/DDBJ databases">
        <authorList>
            <person name="Afonso C.L."/>
            <person name="Miller P.J."/>
            <person name="Scott M.A."/>
            <person name="Spackman E."/>
            <person name="Goraichik I."/>
            <person name="Dimitrov K.M."/>
            <person name="Suarez D.L."/>
            <person name="Swayne D.E."/>
        </authorList>
    </citation>
    <scope>NUCLEOTIDE SEQUENCE [LARGE SCALE GENOMIC DNA]</scope>
    <source>
        <strain evidence="2 3">CECT 8287</strain>
    </source>
</reference>
<dbReference type="PANTHER" id="PTHR30619">
    <property type="entry name" value="DNA INTERNALIZATION/COMPETENCE PROTEIN COMEC/REC2"/>
    <property type="match status" value="1"/>
</dbReference>
<protein>
    <submittedName>
        <fullName evidence="2">Metallo-beta-lactamase superfamily protein</fullName>
    </submittedName>
</protein>
<dbReference type="InterPro" id="IPR010466">
    <property type="entry name" value="DUF1058"/>
</dbReference>
<dbReference type="InterPro" id="IPR036866">
    <property type="entry name" value="RibonucZ/Hydroxyglut_hydro"/>
</dbReference>
<gene>
    <name evidence="2" type="ORF">PEL8287_01322</name>
</gene>
<dbReference type="SUPFAM" id="SSF56281">
    <property type="entry name" value="Metallo-hydrolase/oxidoreductase"/>
    <property type="match status" value="1"/>
</dbReference>
<dbReference type="RefSeq" id="WP_085891585.1">
    <property type="nucleotide sequence ID" value="NZ_FWFL01000003.1"/>
</dbReference>
<dbReference type="Gene3D" id="3.60.15.10">
    <property type="entry name" value="Ribonuclease Z/Hydroxyacylglutathione hydrolase-like"/>
    <property type="match status" value="1"/>
</dbReference>
<dbReference type="Proteomes" id="UP000193827">
    <property type="component" value="Unassembled WGS sequence"/>
</dbReference>
<evidence type="ECO:0000313" key="2">
    <source>
        <dbReference type="EMBL" id="SLN28876.1"/>
    </source>
</evidence>
<dbReference type="Pfam" id="PF00753">
    <property type="entry name" value="Lactamase_B"/>
    <property type="match status" value="1"/>
</dbReference>
<organism evidence="2 3">
    <name type="scientific">Roseovarius litorisediminis</name>
    <dbReference type="NCBI Taxonomy" id="1312363"/>
    <lineage>
        <taxon>Bacteria</taxon>
        <taxon>Pseudomonadati</taxon>
        <taxon>Pseudomonadota</taxon>
        <taxon>Alphaproteobacteria</taxon>
        <taxon>Rhodobacterales</taxon>
        <taxon>Roseobacteraceae</taxon>
        <taxon>Roseovarius</taxon>
    </lineage>
</organism>
<dbReference type="OrthoDB" id="7177610at2"/>
<dbReference type="InterPro" id="IPR001279">
    <property type="entry name" value="Metallo-B-lactamas"/>
</dbReference>
<evidence type="ECO:0000259" key="1">
    <source>
        <dbReference type="Pfam" id="PF00753"/>
    </source>
</evidence>
<dbReference type="Pfam" id="PF06347">
    <property type="entry name" value="SH3_4"/>
    <property type="match status" value="1"/>
</dbReference>
<evidence type="ECO:0000313" key="3">
    <source>
        <dbReference type="Proteomes" id="UP000193827"/>
    </source>
</evidence>
<keyword evidence="3" id="KW-1185">Reference proteome</keyword>
<name>A0A1Y5S2Z9_9RHOB</name>
<dbReference type="EMBL" id="FWFL01000003">
    <property type="protein sequence ID" value="SLN28876.1"/>
    <property type="molecule type" value="Genomic_DNA"/>
</dbReference>
<dbReference type="PANTHER" id="PTHR30619:SF1">
    <property type="entry name" value="RECOMBINATION PROTEIN 2"/>
    <property type="match status" value="1"/>
</dbReference>
<accession>A0A1Y5S2Z9</accession>
<proteinExistence type="predicted"/>